<sequence length="249" mass="28471">MSNDYDLSHEKFTIESFLVTSNTNHQYSSNEIYGNAASGITVETKHHLIRDTWVKPIDGGNEFQLPKDRAVLDVKPGHKITIMFDENANYVVDAINHSTGQRITLMPDKSYSTYIDDRKPYNNPIGESIAFSLFFSIPVVGYFFAFLSIFHQNNANRIRINPPFNLILHFLFLILLFVSFGLTGLAVESASKARGDNTLVIVMYIIGMLFVNVISYVFIRNREYSTLYSYLKSRRKLMSEHCKSLSLPE</sequence>
<feature type="transmembrane region" description="Helical" evidence="1">
    <location>
        <begin position="199"/>
        <end position="219"/>
    </location>
</feature>
<proteinExistence type="predicted"/>
<evidence type="ECO:0000256" key="1">
    <source>
        <dbReference type="SAM" id="Phobius"/>
    </source>
</evidence>
<accession>A0A486XJ60</accession>
<protein>
    <submittedName>
        <fullName evidence="2">Uncharacterized protein</fullName>
    </submittedName>
</protein>
<reference evidence="2" key="1">
    <citation type="submission" date="2019-04" db="EMBL/GenBank/DDBJ databases">
        <authorList>
            <person name="Brambilla D."/>
        </authorList>
    </citation>
    <scope>NUCLEOTIDE SEQUENCE</scope>
    <source>
        <strain evidence="2">BAL1</strain>
    </source>
</reference>
<organism evidence="2">
    <name type="scientific">Rheinheimera sp. BAL341</name>
    <dbReference type="NCBI Taxonomy" id="1708203"/>
    <lineage>
        <taxon>Bacteria</taxon>
        <taxon>Pseudomonadati</taxon>
        <taxon>Pseudomonadota</taxon>
        <taxon>Gammaproteobacteria</taxon>
        <taxon>Chromatiales</taxon>
        <taxon>Chromatiaceae</taxon>
        <taxon>Rheinheimera</taxon>
    </lineage>
</organism>
<keyword evidence="1" id="KW-1133">Transmembrane helix</keyword>
<keyword evidence="1" id="KW-0812">Transmembrane</keyword>
<evidence type="ECO:0000313" key="2">
    <source>
        <dbReference type="EMBL" id="VHO02180.1"/>
    </source>
</evidence>
<feature type="transmembrane region" description="Helical" evidence="1">
    <location>
        <begin position="129"/>
        <end position="151"/>
    </location>
</feature>
<dbReference type="AlphaFoldDB" id="A0A486XJ60"/>
<dbReference type="EMBL" id="CAAJGR010000055">
    <property type="protein sequence ID" value="VHO02180.1"/>
    <property type="molecule type" value="Genomic_DNA"/>
</dbReference>
<keyword evidence="1" id="KW-0472">Membrane</keyword>
<name>A0A486XJ60_9GAMM</name>
<gene>
    <name evidence="2" type="ORF">BAL341_590</name>
</gene>
<feature type="transmembrane region" description="Helical" evidence="1">
    <location>
        <begin position="163"/>
        <end position="187"/>
    </location>
</feature>